<keyword evidence="2" id="KW-0677">Repeat</keyword>
<dbReference type="Gene3D" id="3.80.10.10">
    <property type="entry name" value="Ribonuclease Inhibitor"/>
    <property type="match status" value="1"/>
</dbReference>
<evidence type="ECO:0000256" key="2">
    <source>
        <dbReference type="ARBA" id="ARBA00022737"/>
    </source>
</evidence>
<evidence type="ECO:0000256" key="3">
    <source>
        <dbReference type="SAM" id="MobiDB-lite"/>
    </source>
</evidence>
<dbReference type="AlphaFoldDB" id="A0A1Y2D1V6"/>
<sequence length="340" mass="36743">MLQNRRGNPTTSSFQRPTNTAAATASQSVLKLVAQARSTGRLNLSNQSLTAVPDVLFTRADVRGADVSLDQGGGNWWEETDLTKLVIADNEIESIDERVAELGALTMIDAHNNKISTLPDLSALGNLTVLHLASNSLVSLPDSIWLLNLAELNISHNRITFLHIPPTSPAALSLAILDASNNQLSSLPLTSAPRLTKLMLKSNMLSGPLPLPPQGTTQPVGGVFTLTSPVVLPGLLQLDLRINRLTTLECPVTARNLKELLLQTNKLVLLSGALYLSAVGSLETLDVRENSLDALPKEIVDMGELKRLFVEGNLIRNPRRAVIEKGTAAMVQWMKERVVV</sequence>
<dbReference type="SMART" id="SM00369">
    <property type="entry name" value="LRR_TYP"/>
    <property type="match status" value="4"/>
</dbReference>
<dbReference type="SMART" id="SM00364">
    <property type="entry name" value="LRR_BAC"/>
    <property type="match status" value="4"/>
</dbReference>
<dbReference type="InterPro" id="IPR003591">
    <property type="entry name" value="Leu-rich_rpt_typical-subtyp"/>
</dbReference>
<keyword evidence="1" id="KW-0433">Leucine-rich repeat</keyword>
<dbReference type="InterPro" id="IPR032675">
    <property type="entry name" value="LRR_dom_sf"/>
</dbReference>
<proteinExistence type="predicted"/>
<evidence type="ECO:0000313" key="5">
    <source>
        <dbReference type="Proteomes" id="UP000193642"/>
    </source>
</evidence>
<evidence type="ECO:0000256" key="1">
    <source>
        <dbReference type="ARBA" id="ARBA00022614"/>
    </source>
</evidence>
<feature type="region of interest" description="Disordered" evidence="3">
    <location>
        <begin position="1"/>
        <end position="22"/>
    </location>
</feature>
<dbReference type="PROSITE" id="PS51450">
    <property type="entry name" value="LRR"/>
    <property type="match status" value="2"/>
</dbReference>
<dbReference type="PANTHER" id="PTHR46652:SF3">
    <property type="entry name" value="LEUCINE-RICH REPEAT-CONTAINING PROTEIN 9"/>
    <property type="match status" value="1"/>
</dbReference>
<dbReference type="STRING" id="329046.A0A1Y2D1V6"/>
<comment type="caution">
    <text evidence="4">The sequence shown here is derived from an EMBL/GenBank/DDBJ whole genome shotgun (WGS) entry which is preliminary data.</text>
</comment>
<accession>A0A1Y2D1V6</accession>
<name>A0A1Y2D1V6_9FUNG</name>
<organism evidence="4 5">
    <name type="scientific">Rhizoclosmatium globosum</name>
    <dbReference type="NCBI Taxonomy" id="329046"/>
    <lineage>
        <taxon>Eukaryota</taxon>
        <taxon>Fungi</taxon>
        <taxon>Fungi incertae sedis</taxon>
        <taxon>Chytridiomycota</taxon>
        <taxon>Chytridiomycota incertae sedis</taxon>
        <taxon>Chytridiomycetes</taxon>
        <taxon>Chytridiales</taxon>
        <taxon>Chytriomycetaceae</taxon>
        <taxon>Rhizoclosmatium</taxon>
    </lineage>
</organism>
<dbReference type="OrthoDB" id="660555at2759"/>
<dbReference type="EMBL" id="MCGO01000002">
    <property type="protein sequence ID" value="ORY53268.1"/>
    <property type="molecule type" value="Genomic_DNA"/>
</dbReference>
<protein>
    <submittedName>
        <fullName evidence="4">L domain-like protein</fullName>
    </submittedName>
</protein>
<gene>
    <name evidence="4" type="ORF">BCR33DRAFT_711597</name>
</gene>
<dbReference type="InterPro" id="IPR001611">
    <property type="entry name" value="Leu-rich_rpt"/>
</dbReference>
<dbReference type="SUPFAM" id="SSF52058">
    <property type="entry name" value="L domain-like"/>
    <property type="match status" value="1"/>
</dbReference>
<keyword evidence="5" id="KW-1185">Reference proteome</keyword>
<dbReference type="InterPro" id="IPR050836">
    <property type="entry name" value="SDS22/Internalin_LRR"/>
</dbReference>
<reference evidence="4 5" key="1">
    <citation type="submission" date="2016-07" db="EMBL/GenBank/DDBJ databases">
        <title>Pervasive Adenine N6-methylation of Active Genes in Fungi.</title>
        <authorList>
            <consortium name="DOE Joint Genome Institute"/>
            <person name="Mondo S.J."/>
            <person name="Dannebaum R.O."/>
            <person name="Kuo R.C."/>
            <person name="Labutti K."/>
            <person name="Haridas S."/>
            <person name="Kuo A."/>
            <person name="Salamov A."/>
            <person name="Ahrendt S.R."/>
            <person name="Lipzen A."/>
            <person name="Sullivan W."/>
            <person name="Andreopoulos W.B."/>
            <person name="Clum A."/>
            <person name="Lindquist E."/>
            <person name="Daum C."/>
            <person name="Ramamoorthy G.K."/>
            <person name="Gryganskyi A."/>
            <person name="Culley D."/>
            <person name="Magnuson J.K."/>
            <person name="James T.Y."/>
            <person name="O'Malley M.A."/>
            <person name="Stajich J.E."/>
            <person name="Spatafora J.W."/>
            <person name="Visel A."/>
            <person name="Grigoriev I.V."/>
        </authorList>
    </citation>
    <scope>NUCLEOTIDE SEQUENCE [LARGE SCALE GENOMIC DNA]</scope>
    <source>
        <strain evidence="4 5">JEL800</strain>
    </source>
</reference>
<dbReference type="Proteomes" id="UP000193642">
    <property type="component" value="Unassembled WGS sequence"/>
</dbReference>
<dbReference type="Pfam" id="PF13855">
    <property type="entry name" value="LRR_8"/>
    <property type="match status" value="1"/>
</dbReference>
<dbReference type="PANTHER" id="PTHR46652">
    <property type="entry name" value="LEUCINE-RICH REPEAT AND IQ DOMAIN-CONTAINING PROTEIN 1-RELATED"/>
    <property type="match status" value="1"/>
</dbReference>
<feature type="non-terminal residue" evidence="4">
    <location>
        <position position="1"/>
    </location>
</feature>
<evidence type="ECO:0000313" key="4">
    <source>
        <dbReference type="EMBL" id="ORY53268.1"/>
    </source>
</evidence>